<reference evidence="6" key="1">
    <citation type="submission" date="2017-02" db="EMBL/GenBank/DDBJ databases">
        <title>Draft Genome Sequence of the Salt Water Bacterium Oceanospirillum linum ATCC 11336.</title>
        <authorList>
            <person name="Trachtenberg A.M."/>
            <person name="Carney J.G."/>
            <person name="Linnane J.D."/>
            <person name="Rheaume B.A."/>
            <person name="Pitts N.L."/>
            <person name="Mykles D.L."/>
            <person name="Maclea K.S."/>
        </authorList>
    </citation>
    <scope>NUCLEOTIDE SEQUENCE [LARGE SCALE GENOMIC DNA]</scope>
    <source>
        <strain evidence="6">ATCC 11336</strain>
    </source>
</reference>
<dbReference type="EMBL" id="MTSD02000010">
    <property type="protein sequence ID" value="OOV86001.1"/>
    <property type="molecule type" value="Genomic_DNA"/>
</dbReference>
<dbReference type="RefSeq" id="WP_078320809.1">
    <property type="nucleotide sequence ID" value="NZ_FXTS01000011.1"/>
</dbReference>
<feature type="domain" description="HTH lysR-type" evidence="5">
    <location>
        <begin position="2"/>
        <end position="62"/>
    </location>
</feature>
<evidence type="ECO:0000256" key="1">
    <source>
        <dbReference type="ARBA" id="ARBA00009437"/>
    </source>
</evidence>
<dbReference type="Pfam" id="PF00126">
    <property type="entry name" value="HTH_1"/>
    <property type="match status" value="1"/>
</dbReference>
<dbReference type="GO" id="GO:0003700">
    <property type="term" value="F:DNA-binding transcription factor activity"/>
    <property type="evidence" value="ECO:0007669"/>
    <property type="project" value="InterPro"/>
</dbReference>
<dbReference type="STRING" id="966.BTA35_0215975"/>
<dbReference type="InterPro" id="IPR036390">
    <property type="entry name" value="WH_DNA-bd_sf"/>
</dbReference>
<name>A0A1T1H807_OCELI</name>
<dbReference type="PRINTS" id="PR00039">
    <property type="entry name" value="HTHLYSR"/>
</dbReference>
<proteinExistence type="inferred from homology"/>
<evidence type="ECO:0000256" key="4">
    <source>
        <dbReference type="ARBA" id="ARBA00023163"/>
    </source>
</evidence>
<sequence length="291" mass="32401">MLKTQHLRFLVAVVDYGSAIKAAERLHISQPTISAGLKALEEELGGGLFDRSGPSNRPLRLTLKGQRFYQRALNILEQCESALEEFAGQSTEKVKIILGVIDTLPQDVVADALLLFKAAEPNVSLNWWEGSSRKVTSWFSQERLDIVWNNVGDLTPNAKLLWRERLVAVVNPDHPYIKSTGTISIRDLAKYPFIHRSRCELDPLGYARLKGAGVKLNVQGRVEREDLAFRLVKHSQSFTLAPEKLVPPGLIPVEVSGLNIERNIGLQWKVGTPLRVISALTSAIEQAVRKV</sequence>
<dbReference type="Pfam" id="PF03466">
    <property type="entry name" value="LysR_substrate"/>
    <property type="match status" value="1"/>
</dbReference>
<comment type="caution">
    <text evidence="6">The sequence shown here is derived from an EMBL/GenBank/DDBJ whole genome shotgun (WGS) entry which is preliminary data.</text>
</comment>
<evidence type="ECO:0000256" key="2">
    <source>
        <dbReference type="ARBA" id="ARBA00023015"/>
    </source>
</evidence>
<dbReference type="SUPFAM" id="SSF53850">
    <property type="entry name" value="Periplasmic binding protein-like II"/>
    <property type="match status" value="1"/>
</dbReference>
<dbReference type="Proteomes" id="UP000190064">
    <property type="component" value="Unassembled WGS sequence"/>
</dbReference>
<accession>A0A1T1H807</accession>
<keyword evidence="2" id="KW-0805">Transcription regulation</keyword>
<keyword evidence="4" id="KW-0804">Transcription</keyword>
<dbReference type="GO" id="GO:0005829">
    <property type="term" value="C:cytosol"/>
    <property type="evidence" value="ECO:0007669"/>
    <property type="project" value="TreeGrafter"/>
</dbReference>
<dbReference type="Gene3D" id="1.10.10.10">
    <property type="entry name" value="Winged helix-like DNA-binding domain superfamily/Winged helix DNA-binding domain"/>
    <property type="match status" value="1"/>
</dbReference>
<dbReference type="InterPro" id="IPR005119">
    <property type="entry name" value="LysR_subst-bd"/>
</dbReference>
<dbReference type="GO" id="GO:0003677">
    <property type="term" value="F:DNA binding"/>
    <property type="evidence" value="ECO:0007669"/>
    <property type="project" value="UniProtKB-KW"/>
</dbReference>
<organism evidence="6 7">
    <name type="scientific">Oceanospirillum linum</name>
    <dbReference type="NCBI Taxonomy" id="966"/>
    <lineage>
        <taxon>Bacteria</taxon>
        <taxon>Pseudomonadati</taxon>
        <taxon>Pseudomonadota</taxon>
        <taxon>Gammaproteobacteria</taxon>
        <taxon>Oceanospirillales</taxon>
        <taxon>Oceanospirillaceae</taxon>
        <taxon>Oceanospirillum</taxon>
    </lineage>
</organism>
<evidence type="ECO:0000259" key="5">
    <source>
        <dbReference type="PROSITE" id="PS50931"/>
    </source>
</evidence>
<evidence type="ECO:0000256" key="3">
    <source>
        <dbReference type="ARBA" id="ARBA00023125"/>
    </source>
</evidence>
<dbReference type="SUPFAM" id="SSF46785">
    <property type="entry name" value="Winged helix' DNA-binding domain"/>
    <property type="match status" value="1"/>
</dbReference>
<dbReference type="InterPro" id="IPR000847">
    <property type="entry name" value="LysR_HTH_N"/>
</dbReference>
<dbReference type="FunFam" id="1.10.10.10:FF:000001">
    <property type="entry name" value="LysR family transcriptional regulator"/>
    <property type="match status" value="1"/>
</dbReference>
<comment type="similarity">
    <text evidence="1">Belongs to the LysR transcriptional regulatory family.</text>
</comment>
<dbReference type="Gene3D" id="3.40.190.10">
    <property type="entry name" value="Periplasmic binding protein-like II"/>
    <property type="match status" value="2"/>
</dbReference>
<dbReference type="PANTHER" id="PTHR30419:SF8">
    <property type="entry name" value="NITROGEN ASSIMILATION TRANSCRIPTIONAL ACTIVATOR-RELATED"/>
    <property type="match status" value="1"/>
</dbReference>
<dbReference type="InterPro" id="IPR036388">
    <property type="entry name" value="WH-like_DNA-bd_sf"/>
</dbReference>
<gene>
    <name evidence="6" type="ORF">BTA35_0215975</name>
</gene>
<evidence type="ECO:0000313" key="6">
    <source>
        <dbReference type="EMBL" id="OOV86001.1"/>
    </source>
</evidence>
<dbReference type="AlphaFoldDB" id="A0A1T1H807"/>
<dbReference type="PANTHER" id="PTHR30419">
    <property type="entry name" value="HTH-TYPE TRANSCRIPTIONAL REGULATOR YBHD"/>
    <property type="match status" value="1"/>
</dbReference>
<keyword evidence="7" id="KW-1185">Reference proteome</keyword>
<dbReference type="CDD" id="cd05466">
    <property type="entry name" value="PBP2_LTTR_substrate"/>
    <property type="match status" value="1"/>
</dbReference>
<keyword evidence="3" id="KW-0238">DNA-binding</keyword>
<protein>
    <recommendedName>
        <fullName evidence="5">HTH lysR-type domain-containing protein</fullName>
    </recommendedName>
</protein>
<dbReference type="PROSITE" id="PS50931">
    <property type="entry name" value="HTH_LYSR"/>
    <property type="match status" value="1"/>
</dbReference>
<evidence type="ECO:0000313" key="7">
    <source>
        <dbReference type="Proteomes" id="UP000190064"/>
    </source>
</evidence>
<dbReference type="InterPro" id="IPR050950">
    <property type="entry name" value="HTH-type_LysR_regulators"/>
</dbReference>